<dbReference type="EMBL" id="CP119108">
    <property type="protein sequence ID" value="WEG10628.1"/>
    <property type="molecule type" value="Genomic_DNA"/>
</dbReference>
<gene>
    <name evidence="2" type="ORF">PU630_04745</name>
</gene>
<evidence type="ECO:0000256" key="1">
    <source>
        <dbReference type="SAM" id="MobiDB-lite"/>
    </source>
</evidence>
<feature type="compositionally biased region" description="Acidic residues" evidence="1">
    <location>
        <begin position="109"/>
        <end position="158"/>
    </location>
</feature>
<feature type="compositionally biased region" description="Acidic residues" evidence="1">
    <location>
        <begin position="168"/>
        <end position="221"/>
    </location>
</feature>
<proteinExistence type="predicted"/>
<dbReference type="Pfam" id="PF11228">
    <property type="entry name" value="DUF3027"/>
    <property type="match status" value="1"/>
</dbReference>
<reference evidence="2 3" key="1">
    <citation type="submission" date="2023-03" db="EMBL/GenBank/DDBJ databases">
        <title>Genome sequence of Microbacterium sp. KACC 23027.</title>
        <authorList>
            <person name="Kim S."/>
            <person name="Heo J."/>
            <person name="Kwon S.-W."/>
        </authorList>
    </citation>
    <scope>NUCLEOTIDE SEQUENCE [LARGE SCALE GENOMIC DNA]</scope>
    <source>
        <strain evidence="2 3">KACC 23027</strain>
    </source>
</reference>
<dbReference type="Proteomes" id="UP001214553">
    <property type="component" value="Chromosome"/>
</dbReference>
<organism evidence="2 3">
    <name type="scientific">Microbacterium horticulturae</name>
    <dbReference type="NCBI Taxonomy" id="3028316"/>
    <lineage>
        <taxon>Bacteria</taxon>
        <taxon>Bacillati</taxon>
        <taxon>Actinomycetota</taxon>
        <taxon>Actinomycetes</taxon>
        <taxon>Micrococcales</taxon>
        <taxon>Microbacteriaceae</taxon>
        <taxon>Microbacterium</taxon>
    </lineage>
</organism>
<name>A0ABY8C2E8_9MICO</name>
<evidence type="ECO:0000313" key="2">
    <source>
        <dbReference type="EMBL" id="WEG10628.1"/>
    </source>
</evidence>
<feature type="region of interest" description="Disordered" evidence="1">
    <location>
        <begin position="106"/>
        <end position="221"/>
    </location>
</feature>
<evidence type="ECO:0000313" key="3">
    <source>
        <dbReference type="Proteomes" id="UP001214553"/>
    </source>
</evidence>
<sequence>MDVPDERLLAAHDIARAALHEVTSPATVGDPAGYTVEADGVVSLRFANLMLGYPGWFWTVSVAVVEGAEPTVLEVELLPGDDALLAPEWVPWAVRLAEYQAQQLAAAEAADEASDHDVDDEGDDDELDQDDLDDQDLDDEDDLDDVDDLDAADFDEDGSPILHAGDVDGVDIDELDESADDELDDDEDDEFDESDDDADDELDDSEESEEPTDDARESDED</sequence>
<keyword evidence="3" id="KW-1185">Reference proteome</keyword>
<protein>
    <submittedName>
        <fullName evidence="2">DUF3027 domain-containing protein</fullName>
    </submittedName>
</protein>
<dbReference type="InterPro" id="IPR021391">
    <property type="entry name" value="DUF3027"/>
</dbReference>
<accession>A0ABY8C2E8</accession>